<proteinExistence type="predicted"/>
<gene>
    <name evidence="2" type="ORF">CLCR_00503</name>
</gene>
<sequence>MPLKQLPSDFPIHTFSSAKDFEAFLDREHTTAPGCYIKLAKKASGIPSITAPEAVEVCLCFGWIDGGGGGSIDETWWLTRYTPRRAKSMWSKKNTETVARLVQEGKMRPAGMAAVEAAKPDGRWDRAYDGPASITVPDDLAAALKATPTASVLFTSLTKSERFAVLHRVQTASSKARATRIEALVQMLAVEKVPGRAQLEAVPGKDGGVRKTSKESKKIAAQVRSKSTNKTAARPTWSARDVPSKELNARPAREEPRRPGLRPRR</sequence>
<dbReference type="VEuPathDB" id="FungiDB:G647_10085"/>
<feature type="compositionally biased region" description="Basic and acidic residues" evidence="1">
    <location>
        <begin position="242"/>
        <end position="258"/>
    </location>
</feature>
<dbReference type="VEuPathDB" id="FungiDB:CLCR_00503"/>
<dbReference type="EMBL" id="LGRB01000017">
    <property type="protein sequence ID" value="OCT45918.1"/>
    <property type="molecule type" value="Genomic_DNA"/>
</dbReference>
<accession>A0A1C1CBS0</accession>
<dbReference type="Proteomes" id="UP000094526">
    <property type="component" value="Unassembled WGS sequence"/>
</dbReference>
<protein>
    <submittedName>
        <fullName evidence="2">Uncharacterized protein</fullName>
    </submittedName>
</protein>
<keyword evidence="3" id="KW-1185">Reference proteome</keyword>
<dbReference type="OrthoDB" id="10263401at2759"/>
<dbReference type="eggNOG" id="ENOG502SA7D">
    <property type="taxonomic scope" value="Eukaryota"/>
</dbReference>
<dbReference type="STRING" id="86049.A0A1C1CBS0"/>
<name>A0A1C1CBS0_9EURO</name>
<reference evidence="3" key="1">
    <citation type="submission" date="2015-07" db="EMBL/GenBank/DDBJ databases">
        <authorList>
            <person name="Teixeira M.M."/>
            <person name="Souza R.C."/>
            <person name="Almeida L.G."/>
            <person name="Vicente V.A."/>
            <person name="de Hoog S."/>
            <person name="Bocca A.L."/>
            <person name="de Almeida S.R."/>
            <person name="Vasconcelos A.T."/>
            <person name="Felipe M.S."/>
        </authorList>
    </citation>
    <scope>NUCLEOTIDE SEQUENCE [LARGE SCALE GENOMIC DNA]</scope>
    <source>
        <strain evidence="3">KSF</strain>
    </source>
</reference>
<organism evidence="2 3">
    <name type="scientific">Cladophialophora carrionii</name>
    <dbReference type="NCBI Taxonomy" id="86049"/>
    <lineage>
        <taxon>Eukaryota</taxon>
        <taxon>Fungi</taxon>
        <taxon>Dikarya</taxon>
        <taxon>Ascomycota</taxon>
        <taxon>Pezizomycotina</taxon>
        <taxon>Eurotiomycetes</taxon>
        <taxon>Chaetothyriomycetidae</taxon>
        <taxon>Chaetothyriales</taxon>
        <taxon>Herpotrichiellaceae</taxon>
        <taxon>Cladophialophora</taxon>
    </lineage>
</organism>
<feature type="compositionally biased region" description="Basic and acidic residues" evidence="1">
    <location>
        <begin position="207"/>
        <end position="218"/>
    </location>
</feature>
<comment type="caution">
    <text evidence="2">The sequence shown here is derived from an EMBL/GenBank/DDBJ whole genome shotgun (WGS) entry which is preliminary data.</text>
</comment>
<dbReference type="AlphaFoldDB" id="A0A1C1CBS0"/>
<feature type="region of interest" description="Disordered" evidence="1">
    <location>
        <begin position="201"/>
        <end position="265"/>
    </location>
</feature>
<evidence type="ECO:0000313" key="2">
    <source>
        <dbReference type="EMBL" id="OCT45918.1"/>
    </source>
</evidence>
<evidence type="ECO:0000256" key="1">
    <source>
        <dbReference type="SAM" id="MobiDB-lite"/>
    </source>
</evidence>
<dbReference type="Pfam" id="PF13376">
    <property type="entry name" value="OmdA"/>
    <property type="match status" value="1"/>
</dbReference>
<evidence type="ECO:0000313" key="3">
    <source>
        <dbReference type="Proteomes" id="UP000094526"/>
    </source>
</evidence>